<feature type="signal peptide" evidence="1">
    <location>
        <begin position="1"/>
        <end position="25"/>
    </location>
</feature>
<dbReference type="Gene3D" id="3.20.20.80">
    <property type="entry name" value="Glycosidases"/>
    <property type="match status" value="1"/>
</dbReference>
<keyword evidence="4" id="KW-1185">Reference proteome</keyword>
<dbReference type="InterPro" id="IPR043780">
    <property type="entry name" value="DUF5722"/>
</dbReference>
<dbReference type="EMBL" id="VUMD01000003">
    <property type="protein sequence ID" value="MSS35782.1"/>
    <property type="molecule type" value="Genomic_DNA"/>
</dbReference>
<sequence>MKIHNVLKGKALMLAAVMFCSTAFITPVEPLGNQTSEVLAAQETQASQETVEAQAFVPAVTGTIHSCTITSDKGNIAVRYSSTGDTTGTDGQVYVFELQPYEDGVGERKDFIGQAAAGTENTLTVALNRGTAQDRLYSSFILTVYDGTRFIEISPRHYITNPEAVASNTAEFKDPLTKKGLNIEIDMLSDAFDLGVKHVTTNIAFSQIWGTGIEYNYDGETYHFNKEVMDAYDATISALSNKGMLVTVIILNDWNPNTPNLIYPGTQKTDSAFYYMFNAATEAGFKQTRAMAAFLAEHYDGSNPDHGKVSNWIIGNEINCQIWNYMGPADISTYVRAYQRAFRMFYTAIKSTSANDRVYFSLSYNWGQPFDNQTDINYKGKDIVDYFNSIANREGQMEWGLAYHPYPAPLTEPEFWDDAQMGVITEDYNSPVINFANLNVLTDYFAQETLRTPSGHVRHIILTEQGFTSQSPTRGNVADIQAAAYAYSYYIVDSNPYIDAYTLSRQVDAPLEAKDSLNFGLWECDMSKPNLIVATKRKKIWQVFRDIDKKNSTLEATEFAKEIIGIQKWSDVIPNFKWRSMEK</sequence>
<accession>A0A7X2TBH0</accession>
<dbReference type="Pfam" id="PF18989">
    <property type="entry name" value="DUF5722"/>
    <property type="match status" value="1"/>
</dbReference>
<feature type="domain" description="DUF5722" evidence="2">
    <location>
        <begin position="172"/>
        <end position="572"/>
    </location>
</feature>
<protein>
    <submittedName>
        <fullName evidence="3">Tat pathway signal protein</fullName>
    </submittedName>
</protein>
<reference evidence="3 4" key="1">
    <citation type="submission" date="2019-08" db="EMBL/GenBank/DDBJ databases">
        <title>In-depth cultivation of the pig gut microbiome towards novel bacterial diversity and tailored functional studies.</title>
        <authorList>
            <person name="Wylensek D."/>
            <person name="Hitch T.C.A."/>
            <person name="Clavel T."/>
        </authorList>
    </citation>
    <scope>NUCLEOTIDE SEQUENCE [LARGE SCALE GENOMIC DNA]</scope>
    <source>
        <strain evidence="3 4">WCA-389-WT-23D1</strain>
    </source>
</reference>
<dbReference type="AlphaFoldDB" id="A0A7X2TBH0"/>
<keyword evidence="1" id="KW-0732">Signal</keyword>
<dbReference type="RefSeq" id="WP_154471186.1">
    <property type="nucleotide sequence ID" value="NZ_VUMD01000003.1"/>
</dbReference>
<feature type="chain" id="PRO_5031263668" evidence="1">
    <location>
        <begin position="26"/>
        <end position="583"/>
    </location>
</feature>
<dbReference type="SUPFAM" id="SSF51445">
    <property type="entry name" value="(Trans)glycosidases"/>
    <property type="match status" value="1"/>
</dbReference>
<gene>
    <name evidence="3" type="ORF">FYJ39_04085</name>
</gene>
<organism evidence="3 4">
    <name type="scientific">Clostridium porci</name>
    <dbReference type="NCBI Taxonomy" id="2605778"/>
    <lineage>
        <taxon>Bacteria</taxon>
        <taxon>Bacillati</taxon>
        <taxon>Bacillota</taxon>
        <taxon>Clostridia</taxon>
        <taxon>Eubacteriales</taxon>
        <taxon>Clostridiaceae</taxon>
        <taxon>Clostridium</taxon>
    </lineage>
</organism>
<dbReference type="InterPro" id="IPR017853">
    <property type="entry name" value="GH"/>
</dbReference>
<evidence type="ECO:0000313" key="3">
    <source>
        <dbReference type="EMBL" id="MSS35782.1"/>
    </source>
</evidence>
<evidence type="ECO:0000259" key="2">
    <source>
        <dbReference type="Pfam" id="PF18989"/>
    </source>
</evidence>
<dbReference type="Proteomes" id="UP000429958">
    <property type="component" value="Unassembled WGS sequence"/>
</dbReference>
<comment type="caution">
    <text evidence="3">The sequence shown here is derived from an EMBL/GenBank/DDBJ whole genome shotgun (WGS) entry which is preliminary data.</text>
</comment>
<evidence type="ECO:0000256" key="1">
    <source>
        <dbReference type="SAM" id="SignalP"/>
    </source>
</evidence>
<name>A0A7X2TBH0_9CLOT</name>
<evidence type="ECO:0000313" key="4">
    <source>
        <dbReference type="Proteomes" id="UP000429958"/>
    </source>
</evidence>
<proteinExistence type="predicted"/>